<organism evidence="1 2">
    <name type="scientific">Bythopirellula polymerisocia</name>
    <dbReference type="NCBI Taxonomy" id="2528003"/>
    <lineage>
        <taxon>Bacteria</taxon>
        <taxon>Pseudomonadati</taxon>
        <taxon>Planctomycetota</taxon>
        <taxon>Planctomycetia</taxon>
        <taxon>Pirellulales</taxon>
        <taxon>Lacipirellulaceae</taxon>
        <taxon>Bythopirellula</taxon>
    </lineage>
</organism>
<dbReference type="RefSeq" id="WP_146451113.1">
    <property type="nucleotide sequence ID" value="NZ_SJPS01000004.1"/>
</dbReference>
<evidence type="ECO:0000313" key="1">
    <source>
        <dbReference type="EMBL" id="TWU25509.1"/>
    </source>
</evidence>
<keyword evidence="2" id="KW-1185">Reference proteome</keyword>
<dbReference type="InterPro" id="IPR011446">
    <property type="entry name" value="BBP7"/>
</dbReference>
<sequence length="461" mass="50940">MNPLYEFLSHLMRENFACRSKGEVFAVKKIVGLLILGVLGIPRGGALAQDLYEAQTQGDIPPQFMFAAQGEATAPGLQRMMLPPGEEIPQPIAEPLSTPLSSDDFESDVEKAAQDDFRTFDCQPALLESTGTWLRRGFWYGEIDAVLLERSFDTSGVTLAFDASVLNPIQRLGTKNQLAIDGAKPGVEGAPRLNVGRFLFRDCANRDHTMEFTIFGGGNWSQSSELDGGNLVMPLTITNGNPSFSGAQRMEFDYNSWFNSFELTYNVKQRMQKDRMELEPSGHWVRRAQPSSTNSLLAGLRYFSLDEDLKIMAFGIPDGNADLNDETGNYHVRTGNHLIGTEMGIGHSYETSRWSLEAKVKGGMYLNMIDLDSSFDVTGNITSGSTDLEGDNMTWIGQAALIGKWHLRPNFSLRTSFEVMHLSGVSLAPYQVDFIPSGSPQLLMNSDVVYLGGAIGFESYW</sequence>
<name>A0A5C6CRS9_9BACT</name>
<dbReference type="Proteomes" id="UP000318437">
    <property type="component" value="Unassembled WGS sequence"/>
</dbReference>
<dbReference type="OrthoDB" id="243278at2"/>
<dbReference type="Pfam" id="PF07585">
    <property type="entry name" value="BBP7"/>
    <property type="match status" value="1"/>
</dbReference>
<reference evidence="1 2" key="1">
    <citation type="submission" date="2019-02" db="EMBL/GenBank/DDBJ databases">
        <title>Deep-cultivation of Planctomycetes and their phenomic and genomic characterization uncovers novel biology.</title>
        <authorList>
            <person name="Wiegand S."/>
            <person name="Jogler M."/>
            <person name="Boedeker C."/>
            <person name="Pinto D."/>
            <person name="Vollmers J."/>
            <person name="Rivas-Marin E."/>
            <person name="Kohn T."/>
            <person name="Peeters S.H."/>
            <person name="Heuer A."/>
            <person name="Rast P."/>
            <person name="Oberbeckmann S."/>
            <person name="Bunk B."/>
            <person name="Jeske O."/>
            <person name="Meyerdierks A."/>
            <person name="Storesund J.E."/>
            <person name="Kallscheuer N."/>
            <person name="Luecker S."/>
            <person name="Lage O.M."/>
            <person name="Pohl T."/>
            <person name="Merkel B.J."/>
            <person name="Hornburger P."/>
            <person name="Mueller R.-W."/>
            <person name="Bruemmer F."/>
            <person name="Labrenz M."/>
            <person name="Spormann A.M."/>
            <person name="Op Den Camp H."/>
            <person name="Overmann J."/>
            <person name="Amann R."/>
            <person name="Jetten M.S.M."/>
            <person name="Mascher T."/>
            <person name="Medema M.H."/>
            <person name="Devos D.P."/>
            <person name="Kaster A.-K."/>
            <person name="Ovreas L."/>
            <person name="Rohde M."/>
            <person name="Galperin M.Y."/>
            <person name="Jogler C."/>
        </authorList>
    </citation>
    <scope>NUCLEOTIDE SEQUENCE [LARGE SCALE GENOMIC DNA]</scope>
    <source>
        <strain evidence="1 2">Pla144</strain>
    </source>
</reference>
<comment type="caution">
    <text evidence="1">The sequence shown here is derived from an EMBL/GenBank/DDBJ whole genome shotgun (WGS) entry which is preliminary data.</text>
</comment>
<evidence type="ECO:0000313" key="2">
    <source>
        <dbReference type="Proteomes" id="UP000318437"/>
    </source>
</evidence>
<gene>
    <name evidence="1" type="ORF">Pla144_27140</name>
</gene>
<dbReference type="AlphaFoldDB" id="A0A5C6CRS9"/>
<dbReference type="EMBL" id="SJPS01000004">
    <property type="protein sequence ID" value="TWU25509.1"/>
    <property type="molecule type" value="Genomic_DNA"/>
</dbReference>
<accession>A0A5C6CRS9</accession>
<proteinExistence type="predicted"/>
<protein>
    <submittedName>
        <fullName evidence="1">Uncharacterized protein</fullName>
    </submittedName>
</protein>